<sequence length="77" mass="8873">MFCIDYFFSCYVGSLVINRSSNAQVFDSSYYRIPQAPKGYPSSSRKNKLSAIFNAFLKRMAEKRHQLIIDEVNSLIP</sequence>
<keyword evidence="2" id="KW-1185">Reference proteome</keyword>
<evidence type="ECO:0000313" key="1">
    <source>
        <dbReference type="EMBL" id="SFN04918.1"/>
    </source>
</evidence>
<dbReference type="Proteomes" id="UP000242222">
    <property type="component" value="Unassembled WGS sequence"/>
</dbReference>
<gene>
    <name evidence="1" type="ORF">SAMN05216516_10291</name>
</gene>
<dbReference type="STRING" id="1367852.SAMN05216516_10291"/>
<evidence type="ECO:0000313" key="2">
    <source>
        <dbReference type="Proteomes" id="UP000242222"/>
    </source>
</evidence>
<accession>A0A1I4VU96</accession>
<organism evidence="1 2">
    <name type="scientific">Izhakiella capsodis</name>
    <dbReference type="NCBI Taxonomy" id="1367852"/>
    <lineage>
        <taxon>Bacteria</taxon>
        <taxon>Pseudomonadati</taxon>
        <taxon>Pseudomonadota</taxon>
        <taxon>Gammaproteobacteria</taxon>
        <taxon>Enterobacterales</taxon>
        <taxon>Erwiniaceae</taxon>
        <taxon>Izhakiella</taxon>
    </lineage>
</organism>
<protein>
    <submittedName>
        <fullName evidence="1">Uncharacterized protein</fullName>
    </submittedName>
</protein>
<dbReference type="AlphaFoldDB" id="A0A1I4VU96"/>
<reference evidence="2" key="1">
    <citation type="submission" date="2016-10" db="EMBL/GenBank/DDBJ databases">
        <authorList>
            <person name="Varghese N."/>
            <person name="Submissions S."/>
        </authorList>
    </citation>
    <scope>NUCLEOTIDE SEQUENCE [LARGE SCALE GENOMIC DNA]</scope>
    <source>
        <strain evidence="2">N6PO6</strain>
    </source>
</reference>
<dbReference type="EMBL" id="FOVC01000002">
    <property type="protein sequence ID" value="SFN04918.1"/>
    <property type="molecule type" value="Genomic_DNA"/>
</dbReference>
<proteinExistence type="predicted"/>
<name>A0A1I4VU96_9GAMM</name>
<dbReference type="OrthoDB" id="9901137at2"/>